<name>A0A7Z7PQZ7_9BACT</name>
<dbReference type="PROSITE" id="PS51257">
    <property type="entry name" value="PROKAR_LIPOPROTEIN"/>
    <property type="match status" value="1"/>
</dbReference>
<evidence type="ECO:0000313" key="2">
    <source>
        <dbReference type="Proteomes" id="UP000250796"/>
    </source>
</evidence>
<evidence type="ECO:0008006" key="3">
    <source>
        <dbReference type="Google" id="ProtNLM"/>
    </source>
</evidence>
<proteinExistence type="predicted"/>
<keyword evidence="2" id="KW-1185">Reference proteome</keyword>
<gene>
    <name evidence="1" type="ORF">MESINF_0824</name>
</gene>
<dbReference type="AlphaFoldDB" id="A0A7Z7PQZ7"/>
<sequence length="198" mass="22214">MKRWFFVSATLLMVLVLSGCLYIMPVPIPITESLIEPIVFQLPGTPSPINSFAFGSQSIPTLDEIIAEAQKSSPIQIPDNFRITSVQVKARVIWESEDGQIDLKFYISRDPFTDIPLLITDPESIEDNELFDDTILPGENIFERDSGSTPAFSMIIDILNSGVSEDINWLALYDYSATHDSTMTIFVSGTVWVKRFVE</sequence>
<protein>
    <recommendedName>
        <fullName evidence="3">Lipoprotein</fullName>
    </recommendedName>
</protein>
<dbReference type="EMBL" id="LS974202">
    <property type="protein sequence ID" value="SSC12273.1"/>
    <property type="molecule type" value="Genomic_DNA"/>
</dbReference>
<dbReference type="KEGG" id="minf:MESINF_0824"/>
<accession>A0A7Z7PQZ7</accession>
<dbReference type="Proteomes" id="UP000250796">
    <property type="component" value="Chromosome MESINF"/>
</dbReference>
<organism evidence="1 2">
    <name type="scientific">Mesotoga infera</name>
    <dbReference type="NCBI Taxonomy" id="1236046"/>
    <lineage>
        <taxon>Bacteria</taxon>
        <taxon>Thermotogati</taxon>
        <taxon>Thermotogota</taxon>
        <taxon>Thermotogae</taxon>
        <taxon>Kosmotogales</taxon>
        <taxon>Kosmotogaceae</taxon>
        <taxon>Mesotoga</taxon>
    </lineage>
</organism>
<dbReference type="RefSeq" id="WP_169698633.1">
    <property type="nucleotide sequence ID" value="NZ_LS974202.1"/>
</dbReference>
<reference evidence="1 2" key="1">
    <citation type="submission" date="2017-01" db="EMBL/GenBank/DDBJ databases">
        <authorList>
            <person name="Erauso G."/>
        </authorList>
    </citation>
    <scope>NUCLEOTIDE SEQUENCE [LARGE SCALE GENOMIC DNA]</scope>
    <source>
        <strain evidence="1">MESINF1</strain>
    </source>
</reference>
<evidence type="ECO:0000313" key="1">
    <source>
        <dbReference type="EMBL" id="SSC12273.1"/>
    </source>
</evidence>